<dbReference type="NCBIfam" id="TIGR01644">
    <property type="entry name" value="phage_P2_V"/>
    <property type="match status" value="1"/>
</dbReference>
<gene>
    <name evidence="3" type="ORF">CEJ09_17605</name>
</gene>
<organism evidence="3">
    <name type="scientific">Salmonella enterica</name>
    <name type="common">Salmonella choleraesuis</name>
    <dbReference type="NCBI Taxonomy" id="28901"/>
    <lineage>
        <taxon>Bacteria</taxon>
        <taxon>Pseudomonadati</taxon>
        <taxon>Pseudomonadota</taxon>
        <taxon>Gammaproteobacteria</taxon>
        <taxon>Enterobacterales</taxon>
        <taxon>Enterobacteriaceae</taxon>
        <taxon>Salmonella</taxon>
    </lineage>
</organism>
<reference evidence="3" key="1">
    <citation type="submission" date="2018-07" db="EMBL/GenBank/DDBJ databases">
        <authorList>
            <consortium name="PulseNet: The National Subtyping Network for Foodborne Disease Surveillance"/>
            <person name="Tarr C.L."/>
            <person name="Trees E."/>
            <person name="Katz L.S."/>
            <person name="Carleton-Romer H.A."/>
            <person name="Stroika S."/>
            <person name="Kucerova Z."/>
            <person name="Roache K.F."/>
            <person name="Sabol A.L."/>
            <person name="Besser J."/>
            <person name="Gerner-Smidt P."/>
        </authorList>
    </citation>
    <scope>NUCLEOTIDE SEQUENCE</scope>
    <source>
        <strain evidence="3">PNUSAS015592</strain>
    </source>
</reference>
<accession>A0A5V0QBI2</accession>
<name>A0A5V0QBI2_SALER</name>
<feature type="domain" description="Phage spike trimer" evidence="2">
    <location>
        <begin position="131"/>
        <end position="171"/>
    </location>
</feature>
<dbReference type="InterPro" id="IPR053861">
    <property type="entry name" value="Phage_Mu_Gp45_N"/>
</dbReference>
<proteinExistence type="predicted"/>
<protein>
    <submittedName>
        <fullName evidence="3">Phage baseplate assembly protein V</fullName>
    </submittedName>
</protein>
<dbReference type="EMBL" id="AAGWQQ010000046">
    <property type="protein sequence ID" value="EBS7983635.1"/>
    <property type="molecule type" value="Genomic_DNA"/>
</dbReference>
<dbReference type="InterPro" id="IPR040629">
    <property type="entry name" value="Phage_spike"/>
</dbReference>
<dbReference type="InterPro" id="IPR014462">
    <property type="entry name" value="Phage_Mu_Gp45"/>
</dbReference>
<dbReference type="Pfam" id="PF06890">
    <property type="entry name" value="Phage_Mu_Gp45"/>
    <property type="match status" value="1"/>
</dbReference>
<dbReference type="PIRSF" id="PIRSF012337">
    <property type="entry name" value="gp45"/>
    <property type="match status" value="1"/>
</dbReference>
<evidence type="ECO:0000259" key="2">
    <source>
        <dbReference type="Pfam" id="PF18715"/>
    </source>
</evidence>
<evidence type="ECO:0000259" key="1">
    <source>
        <dbReference type="Pfam" id="PF06890"/>
    </source>
</evidence>
<dbReference type="AlphaFoldDB" id="A0A5V0QBI2"/>
<dbReference type="InterPro" id="IPR013046">
    <property type="entry name" value="GpV/Gp45"/>
</dbReference>
<sequence length="220" mass="23075">MDIVTLINRRIAAALNSIRRPFRAVLTRTRSDGNVMMTQLGGLEGENLPGIEVFQQFGLTSVPPAGTMAVVVPVGGRTSHGVVIATEHGQYRIRSLKPGEVSLYNEDGASVTLKKGQIIDVQCIEYNVNCRKYSVTASESARFETPEVTATKKLTALGLLTGSGGMTISGDNGSGVTATLSGDITHINGTVTSVAVTINGVKIGPHIHDTPHGPSGPARN</sequence>
<evidence type="ECO:0000313" key="3">
    <source>
        <dbReference type="EMBL" id="EBS7983635.1"/>
    </source>
</evidence>
<feature type="domain" description="Bacteriophage Mu Gp45 N-terminal" evidence="1">
    <location>
        <begin position="23"/>
        <end position="89"/>
    </location>
</feature>
<comment type="caution">
    <text evidence="3">The sequence shown here is derived from an EMBL/GenBank/DDBJ whole genome shotgun (WGS) entry which is preliminary data.</text>
</comment>
<dbReference type="Pfam" id="PF18715">
    <property type="entry name" value="Phage_spike"/>
    <property type="match status" value="1"/>
</dbReference>